<dbReference type="InterPro" id="IPR050109">
    <property type="entry name" value="HTH-type_TetR-like_transc_reg"/>
</dbReference>
<dbReference type="Pfam" id="PF08359">
    <property type="entry name" value="TetR_C_4"/>
    <property type="match status" value="1"/>
</dbReference>
<comment type="caution">
    <text evidence="6">The sequence shown here is derived from an EMBL/GenBank/DDBJ whole genome shotgun (WGS) entry which is preliminary data.</text>
</comment>
<feature type="DNA-binding region" description="H-T-H motif" evidence="4">
    <location>
        <begin position="36"/>
        <end position="55"/>
    </location>
</feature>
<feature type="domain" description="HTH tetR-type" evidence="5">
    <location>
        <begin position="13"/>
        <end position="73"/>
    </location>
</feature>
<dbReference type="InterPro" id="IPR001647">
    <property type="entry name" value="HTH_TetR"/>
</dbReference>
<dbReference type="PROSITE" id="PS50977">
    <property type="entry name" value="HTH_TETR_2"/>
    <property type="match status" value="1"/>
</dbReference>
<name>A0A4Y9M8E8_9BRAD</name>
<dbReference type="InterPro" id="IPR013570">
    <property type="entry name" value="Tscrpt_reg_YsiA_C"/>
</dbReference>
<dbReference type="PANTHER" id="PTHR30055">
    <property type="entry name" value="HTH-TYPE TRANSCRIPTIONAL REGULATOR RUTR"/>
    <property type="match status" value="1"/>
</dbReference>
<reference evidence="6 7" key="1">
    <citation type="submission" date="2019-03" db="EMBL/GenBank/DDBJ databases">
        <title>Bradyrhizobium diversity isolated from nodules of Chamaecrista fasciculata.</title>
        <authorList>
            <person name="Klepa M.S."/>
            <person name="Urquiaga M.O."/>
            <person name="Hungria M."/>
            <person name="Delamuta J.R."/>
        </authorList>
    </citation>
    <scope>NUCLEOTIDE SEQUENCE [LARGE SCALE GENOMIC DNA]</scope>
    <source>
        <strain evidence="6 7">CNPSo 3448</strain>
    </source>
</reference>
<dbReference type="SUPFAM" id="SSF48498">
    <property type="entry name" value="Tetracyclin repressor-like, C-terminal domain"/>
    <property type="match status" value="1"/>
</dbReference>
<sequence length="238" mass="27186">MAKKSRTNEQWREESLETLYRSGVAVFSEKGFRGASLDEIAKLAGMSKAGLLFYFDNKDKYLAHILRRITAVYIDAAIARAKEEKDVVDRVVRFLHQQVSYSVKNQREIILFVLLSIELRNAESESGAIIAQKYKDMRDFIEEVVHEGIKTGRFSADVRLRETSSTFMAIHDGILLEWVRRGEELDGSELVRVFRRALLASLFPAQSRTAAHKLLTFQPEIANVRAPPVRKARRASDQ</sequence>
<evidence type="ECO:0000256" key="2">
    <source>
        <dbReference type="ARBA" id="ARBA00023125"/>
    </source>
</evidence>
<organism evidence="6 7">
    <name type="scientific">Bradyrhizobium niftali</name>
    <dbReference type="NCBI Taxonomy" id="2560055"/>
    <lineage>
        <taxon>Bacteria</taxon>
        <taxon>Pseudomonadati</taxon>
        <taxon>Pseudomonadota</taxon>
        <taxon>Alphaproteobacteria</taxon>
        <taxon>Hyphomicrobiales</taxon>
        <taxon>Nitrobacteraceae</taxon>
        <taxon>Bradyrhizobium</taxon>
    </lineage>
</organism>
<dbReference type="InterPro" id="IPR036271">
    <property type="entry name" value="Tet_transcr_reg_TetR-rel_C_sf"/>
</dbReference>
<dbReference type="Gene3D" id="1.10.357.10">
    <property type="entry name" value="Tetracycline Repressor, domain 2"/>
    <property type="match status" value="1"/>
</dbReference>
<dbReference type="Pfam" id="PF00440">
    <property type="entry name" value="TetR_N"/>
    <property type="match status" value="1"/>
</dbReference>
<dbReference type="GO" id="GO:0003700">
    <property type="term" value="F:DNA-binding transcription factor activity"/>
    <property type="evidence" value="ECO:0007669"/>
    <property type="project" value="TreeGrafter"/>
</dbReference>
<protein>
    <submittedName>
        <fullName evidence="6">TetR/AcrR family transcriptional regulator</fullName>
    </submittedName>
</protein>
<evidence type="ECO:0000313" key="6">
    <source>
        <dbReference type="EMBL" id="TFV51295.1"/>
    </source>
</evidence>
<gene>
    <name evidence="6" type="ORF">E4K65_04305</name>
</gene>
<dbReference type="Proteomes" id="UP000297966">
    <property type="component" value="Unassembled WGS sequence"/>
</dbReference>
<evidence type="ECO:0000259" key="5">
    <source>
        <dbReference type="PROSITE" id="PS50977"/>
    </source>
</evidence>
<keyword evidence="1" id="KW-0805">Transcription regulation</keyword>
<dbReference type="EMBL" id="SPQT01000001">
    <property type="protein sequence ID" value="TFV51295.1"/>
    <property type="molecule type" value="Genomic_DNA"/>
</dbReference>
<dbReference type="AlphaFoldDB" id="A0A4Y9M8E8"/>
<dbReference type="RefSeq" id="WP_135173037.1">
    <property type="nucleotide sequence ID" value="NZ_SPQT01000001.1"/>
</dbReference>
<evidence type="ECO:0000256" key="3">
    <source>
        <dbReference type="ARBA" id="ARBA00023163"/>
    </source>
</evidence>
<dbReference type="GO" id="GO:0000976">
    <property type="term" value="F:transcription cis-regulatory region binding"/>
    <property type="evidence" value="ECO:0007669"/>
    <property type="project" value="TreeGrafter"/>
</dbReference>
<evidence type="ECO:0000256" key="1">
    <source>
        <dbReference type="ARBA" id="ARBA00023015"/>
    </source>
</evidence>
<proteinExistence type="predicted"/>
<dbReference type="OrthoDB" id="2356263at2"/>
<dbReference type="PANTHER" id="PTHR30055:SF234">
    <property type="entry name" value="HTH-TYPE TRANSCRIPTIONAL REGULATOR BETI"/>
    <property type="match status" value="1"/>
</dbReference>
<evidence type="ECO:0000256" key="4">
    <source>
        <dbReference type="PROSITE-ProRule" id="PRU00335"/>
    </source>
</evidence>
<accession>A0A4Y9M8E8</accession>
<evidence type="ECO:0000313" key="7">
    <source>
        <dbReference type="Proteomes" id="UP000297966"/>
    </source>
</evidence>
<dbReference type="InterPro" id="IPR009057">
    <property type="entry name" value="Homeodomain-like_sf"/>
</dbReference>
<dbReference type="SUPFAM" id="SSF46689">
    <property type="entry name" value="Homeodomain-like"/>
    <property type="match status" value="1"/>
</dbReference>
<keyword evidence="2 4" id="KW-0238">DNA-binding</keyword>
<keyword evidence="3" id="KW-0804">Transcription</keyword>
<keyword evidence="7" id="KW-1185">Reference proteome</keyword>
<dbReference type="PRINTS" id="PR00455">
    <property type="entry name" value="HTHTETR"/>
</dbReference>